<reference evidence="1" key="1">
    <citation type="submission" date="2022-07" db="EMBL/GenBank/DDBJ databases">
        <title>Genome Sequence of Phlebia brevispora.</title>
        <authorList>
            <person name="Buettner E."/>
        </authorList>
    </citation>
    <scope>NUCLEOTIDE SEQUENCE</scope>
    <source>
        <strain evidence="1">MPL23</strain>
    </source>
</reference>
<gene>
    <name evidence="1" type="ORF">NM688_g5327</name>
</gene>
<evidence type="ECO:0000313" key="1">
    <source>
        <dbReference type="EMBL" id="KAJ3548157.1"/>
    </source>
</evidence>
<accession>A0ACC1SX98</accession>
<protein>
    <submittedName>
        <fullName evidence="1">Uncharacterized protein</fullName>
    </submittedName>
</protein>
<sequence length="519" mass="57191">MYGEPDPLAAYSLSGHIVVTLSSGFSLLERKRIVHVLLQSLAISFEGQTELVTEETGYSAFRLCSVTKDLVLEEPVELTNEGEDGAAAFSVWNVVFSLAIPGWLPASAAFGDSGAGTRYALYASAALENIDDGSPKSWLSAFCSPFQSPFRTVKACLPIELHRYVSPSMVASSSTSAFPTAHFAVKAQGSPDDEQSAIPRDVLSKILVQVSVPERIALEEDTIPFSIRLRTDGLPQSECAKLRATSFHVDVEQIERYRTVPNSAYTTQFPVPPSSEQPPNRPLRRPHPVHALYRVGIAPKRQEEQVLCRSFSLLPDDVSGQYKVAGDGYIFKHDAEEEDWERTWFSLSTSVPISCSNGLSTFNDWKYERSKRPSADSPFLGVSHRLYVTLTCTYDADDGETQDQVTQHLRFHIPLRFVFTPPAPPTKSPTPSLMGDTISLPDSAISVIHSSGLLDLPLPSVPYAPQTLPAYSQLFYANGDRKIDYSVPLPRYTPHPSDTDLTILTSESTLQPETLQDNM</sequence>
<dbReference type="EMBL" id="JANHOG010000970">
    <property type="protein sequence ID" value="KAJ3548157.1"/>
    <property type="molecule type" value="Genomic_DNA"/>
</dbReference>
<evidence type="ECO:0000313" key="2">
    <source>
        <dbReference type="Proteomes" id="UP001148662"/>
    </source>
</evidence>
<proteinExistence type="predicted"/>
<comment type="caution">
    <text evidence="1">The sequence shown here is derived from an EMBL/GenBank/DDBJ whole genome shotgun (WGS) entry which is preliminary data.</text>
</comment>
<name>A0ACC1SX98_9APHY</name>
<dbReference type="Proteomes" id="UP001148662">
    <property type="component" value="Unassembled WGS sequence"/>
</dbReference>
<organism evidence="1 2">
    <name type="scientific">Phlebia brevispora</name>
    <dbReference type="NCBI Taxonomy" id="194682"/>
    <lineage>
        <taxon>Eukaryota</taxon>
        <taxon>Fungi</taxon>
        <taxon>Dikarya</taxon>
        <taxon>Basidiomycota</taxon>
        <taxon>Agaricomycotina</taxon>
        <taxon>Agaricomycetes</taxon>
        <taxon>Polyporales</taxon>
        <taxon>Meruliaceae</taxon>
        <taxon>Phlebia</taxon>
    </lineage>
</organism>
<keyword evidence="2" id="KW-1185">Reference proteome</keyword>